<dbReference type="Pfam" id="PF01547">
    <property type="entry name" value="SBP_bac_1"/>
    <property type="match status" value="1"/>
</dbReference>
<dbReference type="InterPro" id="IPR006059">
    <property type="entry name" value="SBP"/>
</dbReference>
<proteinExistence type="predicted"/>
<evidence type="ECO:0000256" key="1">
    <source>
        <dbReference type="SAM" id="SignalP"/>
    </source>
</evidence>
<keyword evidence="3" id="KW-1185">Reference proteome</keyword>
<dbReference type="RefSeq" id="WP_107573663.1">
    <property type="nucleotide sequence ID" value="NZ_PZPL01000001.1"/>
</dbReference>
<evidence type="ECO:0000313" key="2">
    <source>
        <dbReference type="EMBL" id="PTL71849.1"/>
    </source>
</evidence>
<dbReference type="PANTHER" id="PTHR43649:SF12">
    <property type="entry name" value="DIACETYLCHITOBIOSE BINDING PROTEIN DASA"/>
    <property type="match status" value="1"/>
</dbReference>
<dbReference type="Gene3D" id="3.40.190.10">
    <property type="entry name" value="Periplasmic binding protein-like II"/>
    <property type="match status" value="1"/>
</dbReference>
<protein>
    <submittedName>
        <fullName evidence="2">Sugar ABC transporter substrate-binding protein</fullName>
    </submittedName>
</protein>
<evidence type="ECO:0000313" key="3">
    <source>
        <dbReference type="Proteomes" id="UP000241085"/>
    </source>
</evidence>
<dbReference type="AlphaFoldDB" id="A0A2T4UQN3"/>
<dbReference type="PROSITE" id="PS51257">
    <property type="entry name" value="PROKAR_LIPOPROTEIN"/>
    <property type="match status" value="1"/>
</dbReference>
<dbReference type="EMBL" id="PZPL01000001">
    <property type="protein sequence ID" value="PTL71849.1"/>
    <property type="molecule type" value="Genomic_DNA"/>
</dbReference>
<gene>
    <name evidence="2" type="ORF">C1I63_02635</name>
</gene>
<dbReference type="InterPro" id="IPR050490">
    <property type="entry name" value="Bact_solute-bd_prot1"/>
</dbReference>
<reference evidence="2 3" key="1">
    <citation type="submission" date="2018-03" db="EMBL/GenBank/DDBJ databases">
        <title>Bacteriophage NCPPB3778 and a type I-E CRISPR drive the evolution of the US Biological Select Agent, Rathayibacter toxicus.</title>
        <authorList>
            <person name="Davis E.W.II."/>
            <person name="Tabima J.F."/>
            <person name="Weisberg A.J."/>
            <person name="Dantas Lopes L."/>
            <person name="Wiseman M.S."/>
            <person name="Wiseman M.S."/>
            <person name="Pupko T."/>
            <person name="Belcher M.S."/>
            <person name="Sechler A.J."/>
            <person name="Tancos M.A."/>
            <person name="Schroeder B.K."/>
            <person name="Murray T.D."/>
            <person name="Luster D.G."/>
            <person name="Schneider W.L."/>
            <person name="Rogers E."/>
            <person name="Andreote F.D."/>
            <person name="Grunwald N.J."/>
            <person name="Putnam M.L."/>
            <person name="Chang J.H."/>
        </authorList>
    </citation>
    <scope>NUCLEOTIDE SEQUENCE [LARGE SCALE GENOMIC DNA]</scope>
    <source>
        <strain evidence="2 3">DSM 15933</strain>
    </source>
</reference>
<feature type="chain" id="PRO_5039113198" evidence="1">
    <location>
        <begin position="23"/>
        <end position="434"/>
    </location>
</feature>
<feature type="signal peptide" evidence="1">
    <location>
        <begin position="1"/>
        <end position="22"/>
    </location>
</feature>
<dbReference type="Proteomes" id="UP000241085">
    <property type="component" value="Unassembled WGS sequence"/>
</dbReference>
<keyword evidence="1" id="KW-0732">Signal</keyword>
<organism evidence="2 3">
    <name type="scientific">Rathayibacter caricis DSM 15933</name>
    <dbReference type="NCBI Taxonomy" id="1328867"/>
    <lineage>
        <taxon>Bacteria</taxon>
        <taxon>Bacillati</taxon>
        <taxon>Actinomycetota</taxon>
        <taxon>Actinomycetes</taxon>
        <taxon>Micrococcales</taxon>
        <taxon>Microbacteriaceae</taxon>
        <taxon>Rathayibacter</taxon>
    </lineage>
</organism>
<dbReference type="PANTHER" id="PTHR43649">
    <property type="entry name" value="ARABINOSE-BINDING PROTEIN-RELATED"/>
    <property type="match status" value="1"/>
</dbReference>
<accession>A0A2T4UQN3</accession>
<dbReference type="SUPFAM" id="SSF53850">
    <property type="entry name" value="Periplasmic binding protein-like II"/>
    <property type="match status" value="1"/>
</dbReference>
<comment type="caution">
    <text evidence="2">The sequence shown here is derived from an EMBL/GenBank/DDBJ whole genome shotgun (WGS) entry which is preliminary data.</text>
</comment>
<name>A0A2T4UQN3_9MICO</name>
<sequence length="434" mass="45759">MKRRFAVTGVALAAALSLTACSGGGGGDAAAPADGPVTLSLSGWSLSTTPEFQALADAFSEKDPDVTIEVKEYDATNYDTLMTADLAAGSGPDIITQKNVKNVVTYQSGGQLMDVSDVEIPDSIGGAEAYEVDDKQWATPYRQDSWVLFYNKDLFDQAGVAYPDGSWTWDDYESNAESLKTALSAAGSTANGTYGHSWQSTVQGFAAAQTPDVDILGGDYSYLEPYYERVLALQDAGAQVDYNTVVANKLTYQAEFGKQNAAMMPMGTWFVASLIAQQKSGDSDTFNWGIAPIPQFDESTTGEGDTPVTFGDPTGFGINANIDESKAAAAKEFLEFAASEEGAEVVASLGITPALTSDAVAEAYFAVEGAPTDELSKTAWSEHDTKPENPTSAKTAAVQNILLDLHTSVLSGSASIEDAVKSADDRVKNEVGTD</sequence>